<dbReference type="PANTHER" id="PTHR43673:SF2">
    <property type="entry name" value="NITROREDUCTASE"/>
    <property type="match status" value="1"/>
</dbReference>
<keyword evidence="3" id="KW-0285">Flavoprotein</keyword>
<dbReference type="SUPFAM" id="SSF55469">
    <property type="entry name" value="FMN-dependent nitroreductase-like"/>
    <property type="match status" value="1"/>
</dbReference>
<comment type="similarity">
    <text evidence="2">Belongs to the nitroreductase family.</text>
</comment>
<dbReference type="OrthoDB" id="9809288at2"/>
<keyword evidence="5" id="KW-0560">Oxidoreductase</keyword>
<proteinExistence type="inferred from homology"/>
<evidence type="ECO:0000256" key="5">
    <source>
        <dbReference type="ARBA" id="ARBA00023002"/>
    </source>
</evidence>
<evidence type="ECO:0000313" key="7">
    <source>
        <dbReference type="EMBL" id="ADZ81297.1"/>
    </source>
</evidence>
<dbReference type="PANTHER" id="PTHR43673">
    <property type="entry name" value="NAD(P)H NITROREDUCTASE YDGI-RELATED"/>
    <property type="match status" value="1"/>
</dbReference>
<dbReference type="STRING" id="743722.Sph21_4790"/>
<accession>F4C4P8</accession>
<evidence type="ECO:0000259" key="6">
    <source>
        <dbReference type="Pfam" id="PF00881"/>
    </source>
</evidence>
<dbReference type="PATRIC" id="fig|743722.3.peg.5083"/>
<dbReference type="Gene3D" id="3.40.109.10">
    <property type="entry name" value="NADH Oxidase"/>
    <property type="match status" value="1"/>
</dbReference>
<dbReference type="Pfam" id="PF00881">
    <property type="entry name" value="Nitroreductase"/>
    <property type="match status" value="1"/>
</dbReference>
<name>F4C4P8_SPHS2</name>
<dbReference type="InterPro" id="IPR000415">
    <property type="entry name" value="Nitroreductase-like"/>
</dbReference>
<organism evidence="7">
    <name type="scientific">Sphingobacterium sp. (strain 21)</name>
    <dbReference type="NCBI Taxonomy" id="743722"/>
    <lineage>
        <taxon>Bacteria</taxon>
        <taxon>Pseudomonadati</taxon>
        <taxon>Bacteroidota</taxon>
        <taxon>Sphingobacteriia</taxon>
        <taxon>Sphingobacteriales</taxon>
        <taxon>Sphingobacteriaceae</taxon>
        <taxon>Sphingobacterium</taxon>
    </lineage>
</organism>
<protein>
    <submittedName>
        <fullName evidence="7">Nitroreductase</fullName>
    </submittedName>
</protein>
<evidence type="ECO:0000256" key="3">
    <source>
        <dbReference type="ARBA" id="ARBA00022630"/>
    </source>
</evidence>
<keyword evidence="4" id="KW-0288">FMN</keyword>
<dbReference type="HOGENOM" id="CLU_070764_4_1_10"/>
<evidence type="ECO:0000256" key="4">
    <source>
        <dbReference type="ARBA" id="ARBA00022643"/>
    </source>
</evidence>
<dbReference type="InterPro" id="IPR029479">
    <property type="entry name" value="Nitroreductase"/>
</dbReference>
<evidence type="ECO:0000256" key="1">
    <source>
        <dbReference type="ARBA" id="ARBA00001917"/>
    </source>
</evidence>
<dbReference type="EMBL" id="CP002584">
    <property type="protein sequence ID" value="ADZ81297.1"/>
    <property type="molecule type" value="Genomic_DNA"/>
</dbReference>
<gene>
    <name evidence="7" type="ordered locus">Sph21_4790</name>
</gene>
<dbReference type="AlphaFoldDB" id="F4C4P8"/>
<dbReference type="KEGG" id="shg:Sph21_4790"/>
<comment type="cofactor">
    <cofactor evidence="1">
        <name>FMN</name>
        <dbReference type="ChEBI" id="CHEBI:58210"/>
    </cofactor>
</comment>
<sequence>MALLEDLNWRYATKKMNGQVVPQEKLAYILEAARLAPSSSGLQQYKLIVVSDKTLLEKIKGVAYNQSQITDCSHLLIWASWDEYTDERVSATFNEMMDLRNLPHSTMDTYRKTIMDRFEDYGKVYEAHHAAKQAYISLGLAIAAAAEQRVDATPMEGFLEDKLDKILKLEGTGYKSTVILPLGYRDADNDWLVNMKKYRTPKEQFIEVMTANDADLTVEAMQESLEGIIDTK</sequence>
<evidence type="ECO:0000256" key="2">
    <source>
        <dbReference type="ARBA" id="ARBA00007118"/>
    </source>
</evidence>
<feature type="domain" description="Nitroreductase" evidence="6">
    <location>
        <begin position="8"/>
        <end position="184"/>
    </location>
</feature>
<dbReference type="GO" id="GO:0016491">
    <property type="term" value="F:oxidoreductase activity"/>
    <property type="evidence" value="ECO:0007669"/>
    <property type="project" value="UniProtKB-KW"/>
</dbReference>
<reference evidence="7" key="1">
    <citation type="submission" date="2011-03" db="EMBL/GenBank/DDBJ databases">
        <title>Complete sequence of Sphingobacterium sp. 21.</title>
        <authorList>
            <consortium name="US DOE Joint Genome Institute"/>
            <person name="Lucas S."/>
            <person name="Copeland A."/>
            <person name="Lapidus A."/>
            <person name="Cheng J.-F."/>
            <person name="Goodwin L."/>
            <person name="Pitluck S."/>
            <person name="Davenport K."/>
            <person name="Detter J.C."/>
            <person name="Han C."/>
            <person name="Tapia R."/>
            <person name="Land M."/>
            <person name="Hauser L."/>
            <person name="Kyrpides N."/>
            <person name="Ivanova N."/>
            <person name="Ovchinnikova G."/>
            <person name="Pagani I."/>
            <person name="Siebers A.K."/>
            <person name="Allgaier M."/>
            <person name="Thelen M.P."/>
            <person name="Hugenholtz P."/>
            <person name="Woyke T."/>
        </authorList>
    </citation>
    <scope>NUCLEOTIDE SEQUENCE</scope>
    <source>
        <strain evidence="7">21</strain>
    </source>
</reference>
<dbReference type="eggNOG" id="COG0778">
    <property type="taxonomic scope" value="Bacteria"/>
</dbReference>